<dbReference type="Gene3D" id="2.30.38.10">
    <property type="entry name" value="Luciferase, Domain 3"/>
    <property type="match status" value="1"/>
</dbReference>
<keyword evidence="4" id="KW-0597">Phosphoprotein</keyword>
<feature type="domain" description="Ketosynthase family 3 (KS3)" evidence="12">
    <location>
        <begin position="1183"/>
        <end position="1607"/>
    </location>
</feature>
<protein>
    <submittedName>
        <fullName evidence="14">Amino acid adenylation domain-containing protein</fullName>
    </submittedName>
</protein>
<dbReference type="Pfam" id="PF21089">
    <property type="entry name" value="PKS_DH_N"/>
    <property type="match status" value="1"/>
</dbReference>
<evidence type="ECO:0000259" key="13">
    <source>
        <dbReference type="PROSITE" id="PS52019"/>
    </source>
</evidence>
<dbReference type="InterPro" id="IPR016036">
    <property type="entry name" value="Malonyl_transacylase_ACP-bd"/>
</dbReference>
<keyword evidence="15" id="KW-1185">Reference proteome</keyword>
<dbReference type="SMART" id="SM00825">
    <property type="entry name" value="PKS_KS"/>
    <property type="match status" value="2"/>
</dbReference>
<dbReference type="CDD" id="cd00833">
    <property type="entry name" value="PKS"/>
    <property type="match status" value="2"/>
</dbReference>
<evidence type="ECO:0000256" key="9">
    <source>
        <dbReference type="PROSITE-ProRule" id="PRU01363"/>
    </source>
</evidence>
<dbReference type="InterPro" id="IPR002376">
    <property type="entry name" value="Formyl_transf_N"/>
</dbReference>
<dbReference type="Gene3D" id="3.40.50.720">
    <property type="entry name" value="NAD(P)-binding Rossmann-like Domain"/>
    <property type="match status" value="1"/>
</dbReference>
<dbReference type="Pfam" id="PF13193">
    <property type="entry name" value="AMP-binding_C"/>
    <property type="match status" value="1"/>
</dbReference>
<evidence type="ECO:0000256" key="7">
    <source>
        <dbReference type="ARBA" id="ARBA00023054"/>
    </source>
</evidence>
<dbReference type="Gene3D" id="3.40.47.10">
    <property type="match status" value="2"/>
</dbReference>
<dbReference type="Pfam" id="PF00501">
    <property type="entry name" value="AMP-binding"/>
    <property type="match status" value="1"/>
</dbReference>
<dbReference type="SMART" id="SM00822">
    <property type="entry name" value="PKS_KR"/>
    <property type="match status" value="1"/>
</dbReference>
<dbReference type="InterPro" id="IPR057326">
    <property type="entry name" value="KR_dom"/>
</dbReference>
<feature type="region of interest" description="N-terminal hotdog fold" evidence="9">
    <location>
        <begin position="1810"/>
        <end position="1925"/>
    </location>
</feature>
<dbReference type="Gene3D" id="3.30.300.30">
    <property type="match status" value="1"/>
</dbReference>
<dbReference type="InterPro" id="IPR049900">
    <property type="entry name" value="PKS_mFAS_DH"/>
</dbReference>
<dbReference type="Pfam" id="PF22621">
    <property type="entry name" value="CurL-like_PKS_C"/>
    <property type="match status" value="2"/>
</dbReference>
<dbReference type="Pfam" id="PF14765">
    <property type="entry name" value="PS-DH"/>
    <property type="match status" value="1"/>
</dbReference>
<dbReference type="SUPFAM" id="SSF50486">
    <property type="entry name" value="FMT C-terminal domain-like"/>
    <property type="match status" value="1"/>
</dbReference>
<dbReference type="InterPro" id="IPR020841">
    <property type="entry name" value="PKS_Beta-ketoAc_synthase_dom"/>
</dbReference>
<gene>
    <name evidence="14" type="ORF">J3U88_08335</name>
</gene>
<dbReference type="InterPro" id="IPR049551">
    <property type="entry name" value="PKS_DH_C"/>
</dbReference>
<dbReference type="GO" id="GO:0004315">
    <property type="term" value="F:3-oxoacyl-[acyl-carrier-protein] synthase activity"/>
    <property type="evidence" value="ECO:0007669"/>
    <property type="project" value="InterPro"/>
</dbReference>
<evidence type="ECO:0000256" key="2">
    <source>
        <dbReference type="ARBA" id="ARBA00022450"/>
    </source>
</evidence>
<dbReference type="InterPro" id="IPR050091">
    <property type="entry name" value="PKS_NRPS_Biosynth_Enz"/>
</dbReference>
<dbReference type="Gene3D" id="3.40.50.12230">
    <property type="match status" value="1"/>
</dbReference>
<dbReference type="Gene3D" id="3.30.70.250">
    <property type="entry name" value="Malonyl-CoA ACP transacylase, ACP-binding"/>
    <property type="match status" value="1"/>
</dbReference>
<dbReference type="PROSITE" id="PS52019">
    <property type="entry name" value="PKS_MFAS_DH"/>
    <property type="match status" value="1"/>
</dbReference>
<dbReference type="InterPro" id="IPR013968">
    <property type="entry name" value="PKS_KR"/>
</dbReference>
<dbReference type="GO" id="GO:0044550">
    <property type="term" value="P:secondary metabolite biosynthetic process"/>
    <property type="evidence" value="ECO:0007669"/>
    <property type="project" value="UniProtKB-ARBA"/>
</dbReference>
<evidence type="ECO:0000256" key="3">
    <source>
        <dbReference type="ARBA" id="ARBA00022490"/>
    </source>
</evidence>
<dbReference type="PROSITE" id="PS00606">
    <property type="entry name" value="KS3_1"/>
    <property type="match status" value="1"/>
</dbReference>
<dbReference type="PROSITE" id="PS00012">
    <property type="entry name" value="PHOSPHOPANTETHEINE"/>
    <property type="match status" value="1"/>
</dbReference>
<dbReference type="InterPro" id="IPR018201">
    <property type="entry name" value="Ketoacyl_synth_AS"/>
</dbReference>
<dbReference type="InterPro" id="IPR036736">
    <property type="entry name" value="ACP-like_sf"/>
</dbReference>
<dbReference type="InterPro" id="IPR020806">
    <property type="entry name" value="PKS_PP-bd"/>
</dbReference>
<feature type="active site" description="Proton donor; for dehydratase activity" evidence="9">
    <location>
        <position position="1997"/>
    </location>
</feature>
<dbReference type="SUPFAM" id="SSF52151">
    <property type="entry name" value="FabD/lysophospholipase-like"/>
    <property type="match status" value="1"/>
</dbReference>
<dbReference type="GO" id="GO:0005737">
    <property type="term" value="C:cytoplasm"/>
    <property type="evidence" value="ECO:0007669"/>
    <property type="project" value="UniProtKB-SubCell"/>
</dbReference>
<keyword evidence="3" id="KW-0963">Cytoplasm</keyword>
<dbReference type="InterPro" id="IPR006162">
    <property type="entry name" value="Ppantetheine_attach_site"/>
</dbReference>
<evidence type="ECO:0000256" key="6">
    <source>
        <dbReference type="ARBA" id="ARBA00022737"/>
    </source>
</evidence>
<sequence>MLENQPIHIRPFRCRLIGQGNMLIRCGEMLREQGHRILGVVTEDPTAVAWCAEAGIPQHRYEDRDQIGNEPFEYLFSIVNFHILEDDLISLPTQGCINFHDGPLPDYAGRNTPAWALINGASSYGITWHELVPAVDAGRILVKRDWPIGAHDTAAGLNTKCFFAGLEAFAELIQGLASDTLKGGAQPERKRRFYNSTRKPKGNAVLDFRQPAVKLANLHRGLNFGTYANPLALPKAMIASASGARFLIPRRLERLNDHNDAAPGTVVAVDNAGVTVATGDGELHLSRFIDGDGRAVDIEETGLQIGSRFRYPEAATLKKINTLQKELARHEAFWRNRLATTQPLRARETPARTHAYGSGTLNALHSHRVSLADLCLALKRVLQREYGFSGDTFALQSELEPLDDCPIHHHWLPFPVADETSTIAQEIKTTRRALGFTADLPARLAKNEADPDWTPQVGITFDGACDTATPPIHIHYGSRTIQMNVDTAFDFDAITLASQVEAELIVLRQTPLGNRLNESSKLPHGRVASTEYPRAATIHALFEAQVAKTPHAVAAEFGAVQLSYAELNEATNRLAHALIAKGTQRGDLVGICMERSEQMLIALLATLKAGAAYLPLDPAYPADRLAMICEDGDVALILTNGEQPDWLNAQQDRLDLEASAAWISEQPNDNLAIGTSGDLAYAIYTSGSTGRPKGVLIGHQSVVNFLYTMQRQPGINPADRLLAVTSISFDISVLELFLPILFGATVIIADRATAADGRALADLIQSSTATMMQATPATWEMLFRAGRPPQAGFKVLSGGEAISRDLASRLLDHVGPFFNLYGPTETTIWSTCCHVTSAENAIPIGKPIANTQIYILDDQFQAVPAGTQGNLYIGGEGLSLGYRNRPDLTAERFLSDPFSDQPGARMYWTGDLASFTEDGVIEFHGRADFQVKIRGFRIELEEIEAILDTHPAIEKAIVTARRGEDGGEAHLVGYLIAERDQISLNAARTHLENNLPRYMHPEQFVLVTAMPLTPNGKVDRKSLPAPTRENLLLDGSFKAASSAVEQQLAKIWGTVLKTDSVGVDDNFFELGGTSLLVGLLNEKLAELTGDKVDTTLIFAYPTVRTMAQWLNQNYGTRLQQTAVTKPKAAKTQPAQPRPKAVSKPKPVAVVKTTPAPAPNKAVAKPITIRATAPATNSERITKSEGFAVVGMACRFPGANDIEQFWQNLRVGIDSVTEVPSQRWDWRRFYDPNGRRKAGTVSKWQGLVNGVDHFDYKFFGISAVEARRMDPMQRLILEVAWHAVEHAGYRPSDFTNSSTGVYMGLIANEYPNYLRGTDAFWDAHTGTGNALSLVANRISYLFNWQGPSMVVDTACSSSLVAVDLACNALREGLISTALVGGVNLILEPDNTIRFSQGGMLSPQGRCQTFDDEADGYVRGEGAGALVIKPLERAIEDGDTIWCVIKGTAVNHDGHQKVGLTAPSPLAQQNVIRKAYNRAGVTPDTIDYIEAHGTGTSLGDPIEIRALAEVFRRESSWGSTAIGSVKSNIGHLEPAAGVAGIIKVALALTNGEIPPTLHVRNPNRHISFEETPFYINDRARMWRKKAHPRRAGVSSFGFGGTNAHLIIEEAPDALPPEKTASEYHVLTLSAKEVEPLRDMLRAWNHALDQNNLCHLADLCYTANIGRELFEHRVALVVNSIDQLSDKLHLAELVSCDQKLRRLGIFRSTEILEEEKESRVTRICAELARADWEKLVRWCPAVAEYPCGDANPPKQRLLFTALAELFALGFAVDWQAVDGRRRPRRLPLPTYPFVARTCRVPRPAMRRNAGSPHPLIFREQASLGQALFEPFLQRDGNWVLDQHIVNDKAVLPGAAMLDLACFALNRIQKPMHLTDISFMAPIFEREKQDGGVMLNLQPGSGEQLAININESAGATRFFSAMSGAGDLQVDAVPAKPHRAMAHEIDIDELYSQFEHAGLMYGPLYRCLRSVQVYDNLVFGEVALEESVQIDDHLLHPALLDAAFQCALAPLATRAQALYLPFLVEELQLHQALPRRFKVIAELTTTEPGSPLLRGNLTFLGENDQLLAHFRDMSWKRVSQENRAVLARRIWRPATLSEQPLPQGHWLIFGDDNAVIDSLRAGLEQRGSMVTQIVRGDHFQILAPDRVAVNPEKGEDYVSLRHLADRMSPRTVGLLHCWSLTNAGDNDAALVNGVHALSHLARAWHNAKTPEGEEDLILRVITCGATAASSQFAPANAALTGLTQVIRREFPRLNCGTVDLGRFPKTINDERMWYILESLVDPNPEILLPEASLKALVPDLDPQWTAVKDAPAIRRGGVYLITGGLGGIGLATALWLAREYNTQLALITRSGRVSDPELLKQIRQTGVALEIIRADVADEEQMERALHQVHLRLGRVHGIFHAAGILRDKLLINSDREDFDAVLRPKVQGTLILDKLTARDKPELMVLFSSVSGLFGNPGQGAYAAANRFMDRFAEQRDAAGNRTISISWGLWREVGMGTDFVETAEARGYCTHTTLEGLSLMKRAMGLSEATLATVPAKTFFNEDRPAQAAKPATPKATAAPKPRIALTPAPAAQSTPQSQPAATAAASAAAVNTEDLHEAALELVVTKLADTLECAADEVQHDIPFLEMGLDSMLSINLVKDLEDHTAKKLPRTLFFDYANVEQLAEALVNRYQFQAPGGEAQATQAAAAPQPVAKPAAQPTPQPTPRLAVKPVQPAPSQATVAAPKPASAKPAAVKAVKATAVADTHPAEAPNPAPIAVIGMAGRMPGAANLDELWDVLKNGRDVVGEVPEDRWDIKRFFDEDPETTGTTYSRWGGFLEKLYDFDPLFFRISPMEAEWIDPQQRILMETAWETIEDAGYAGGHLRGSKTGVFVGASYTHYRDQKVGDVMPTFAGLGNLNAILTNRLSYFLDLRGPCMTVDTLCSSSLVAVNLAVESLRRGESEYALAGGVHADLSPRYYQMACRLRAFSPTGRCRTFDKGADGFVPGEGVGLILLKRLDKALADGDHIHGVIRGTAVNHGGQSSGLTVPSRNAQAELVRTALNDAGLKANDLSYIEAHGTGTSLGDPIEVGALSQVFEDDTDQTGFCGIGSLKTNIGHLEPAAGIAGLLKVLLCLREKQIPASLHVKEENPEIDFANSPFYVNTKLKNWQPVQGVRRAGVSSFGMGGVNGHVILEEAPAVAEPNEPSGRSEHVLTLSARGRGALEAMISRFAHLKGAARDASVGDLCYSANTGRTHFNHRLAVVGSNTEEILEKLARLEPQGKPRRLPAGVIFGKGSRAPKTAMLFTGQGSQYPNMGRDLYETQPVFRATLDDCADVLKDILPIPLLDLLYDPQHSEDIHNTVYAQPALFAVEYAAACMWLDWGVKPSAVLGHSVGEYVAACVAGVFGMEEGLRLVAERGRLMGAEPLGVGTMAAILAPRDQVQPLLDTYPQLAVAAENGPANTVISGERQQLEALLGELKGEIQVMRLRVSHAFHSPMLDPILDNFEALAAKTTYRKPRIPLISNLTGKAKTAVPDAAYWRDHLRGTVAFASGIETLHQMGITHFLEVGPHPTLSSLGRHIRNMESAMWIPTMERGRDNGPVVMRALSKLYTAGTPIDWEAFNRDSNHRRVPLPTYAFERRTYRAPDPKPTHQNPVVQADKANAHPLHPLIDRRVVIQLGGSDS</sequence>
<dbReference type="InterPro" id="IPR036477">
    <property type="entry name" value="Formyl_transf_N_sf"/>
</dbReference>
<dbReference type="Gene3D" id="3.10.129.110">
    <property type="entry name" value="Polyketide synthase dehydratase"/>
    <property type="match status" value="1"/>
</dbReference>
<dbReference type="InterPro" id="IPR042104">
    <property type="entry name" value="PKS_dehydratase_sf"/>
</dbReference>
<dbReference type="InterPro" id="IPR020807">
    <property type="entry name" value="PKS_DH"/>
</dbReference>
<feature type="domain" description="PKS/mFAS DH" evidence="13">
    <location>
        <begin position="1810"/>
        <end position="2080"/>
    </location>
</feature>
<feature type="compositionally biased region" description="Low complexity" evidence="10">
    <location>
        <begin position="2679"/>
        <end position="2696"/>
    </location>
</feature>
<feature type="domain" description="Ketosynthase family 3 (KS3)" evidence="12">
    <location>
        <begin position="2752"/>
        <end position="3174"/>
    </location>
</feature>
<dbReference type="SMART" id="SM01294">
    <property type="entry name" value="PKS_PP_betabranch"/>
    <property type="match status" value="1"/>
</dbReference>
<dbReference type="Gene3D" id="1.10.1200.10">
    <property type="entry name" value="ACP-like"/>
    <property type="match status" value="2"/>
</dbReference>
<organism evidence="14 15">
    <name type="scientific">Acanthopleuribacter pedis</name>
    <dbReference type="NCBI Taxonomy" id="442870"/>
    <lineage>
        <taxon>Bacteria</taxon>
        <taxon>Pseudomonadati</taxon>
        <taxon>Acidobacteriota</taxon>
        <taxon>Holophagae</taxon>
        <taxon>Acanthopleuribacterales</taxon>
        <taxon>Acanthopleuribacteraceae</taxon>
        <taxon>Acanthopleuribacter</taxon>
    </lineage>
</organism>
<evidence type="ECO:0000256" key="4">
    <source>
        <dbReference type="ARBA" id="ARBA00022553"/>
    </source>
</evidence>
<dbReference type="CDD" id="cd08953">
    <property type="entry name" value="KR_2_SDR_x"/>
    <property type="match status" value="1"/>
</dbReference>
<dbReference type="Gene3D" id="3.40.50.980">
    <property type="match status" value="2"/>
</dbReference>
<dbReference type="SMART" id="SM00823">
    <property type="entry name" value="PKS_PP"/>
    <property type="match status" value="2"/>
</dbReference>
<feature type="region of interest" description="Disordered" evidence="10">
    <location>
        <begin position="2679"/>
        <end position="2709"/>
    </location>
</feature>
<dbReference type="Pfam" id="PF02911">
    <property type="entry name" value="Formyl_trans_C"/>
    <property type="match status" value="1"/>
</dbReference>
<dbReference type="InterPro" id="IPR014031">
    <property type="entry name" value="Ketoacyl_synth_C"/>
</dbReference>
<evidence type="ECO:0000313" key="14">
    <source>
        <dbReference type="EMBL" id="MBO1318461.1"/>
    </source>
</evidence>
<dbReference type="CDD" id="cd08700">
    <property type="entry name" value="FMT_C_OzmH_like"/>
    <property type="match status" value="1"/>
</dbReference>
<dbReference type="InterPro" id="IPR036291">
    <property type="entry name" value="NAD(P)-bd_dom_sf"/>
</dbReference>
<evidence type="ECO:0000256" key="10">
    <source>
        <dbReference type="SAM" id="MobiDB-lite"/>
    </source>
</evidence>
<dbReference type="InterPro" id="IPR011034">
    <property type="entry name" value="Formyl_transferase-like_C_sf"/>
</dbReference>
<dbReference type="PROSITE" id="PS50075">
    <property type="entry name" value="CARRIER"/>
    <property type="match status" value="2"/>
</dbReference>
<evidence type="ECO:0000256" key="1">
    <source>
        <dbReference type="ARBA" id="ARBA00004496"/>
    </source>
</evidence>
<dbReference type="Proteomes" id="UP000664417">
    <property type="component" value="Unassembled WGS sequence"/>
</dbReference>
<comment type="caution">
    <text evidence="14">The sequence shown here is derived from an EMBL/GenBank/DDBJ whole genome shotgun (WGS) entry which is preliminary data.</text>
</comment>
<dbReference type="InterPro" id="IPR049552">
    <property type="entry name" value="PKS_DH_N"/>
</dbReference>
<keyword evidence="5" id="KW-0808">Transferase</keyword>
<dbReference type="InterPro" id="IPR025110">
    <property type="entry name" value="AMP-bd_C"/>
</dbReference>
<proteinExistence type="predicted"/>
<dbReference type="SUPFAM" id="SSF53328">
    <property type="entry name" value="Formyltransferase"/>
    <property type="match status" value="1"/>
</dbReference>
<dbReference type="FunFam" id="3.40.50.980:FF:000001">
    <property type="entry name" value="Non-ribosomal peptide synthetase"/>
    <property type="match status" value="1"/>
</dbReference>
<evidence type="ECO:0000313" key="15">
    <source>
        <dbReference type="Proteomes" id="UP000664417"/>
    </source>
</evidence>
<dbReference type="Pfam" id="PF21394">
    <property type="entry name" value="Beta-ketacyl_N"/>
    <property type="match status" value="1"/>
</dbReference>
<dbReference type="Pfam" id="PF02801">
    <property type="entry name" value="Ketoacyl-synt_C"/>
    <property type="match status" value="2"/>
</dbReference>
<dbReference type="InterPro" id="IPR045851">
    <property type="entry name" value="AMP-bd_C_sf"/>
</dbReference>
<reference evidence="14" key="1">
    <citation type="submission" date="2021-03" db="EMBL/GenBank/DDBJ databases">
        <authorList>
            <person name="Wang G."/>
        </authorList>
    </citation>
    <scope>NUCLEOTIDE SEQUENCE</scope>
    <source>
        <strain evidence="14">KCTC 12899</strain>
    </source>
</reference>
<dbReference type="SUPFAM" id="SSF51735">
    <property type="entry name" value="NAD(P)-binding Rossmann-fold domains"/>
    <property type="match status" value="2"/>
</dbReference>
<dbReference type="PANTHER" id="PTHR43775">
    <property type="entry name" value="FATTY ACID SYNTHASE"/>
    <property type="match status" value="1"/>
</dbReference>
<dbReference type="InterPro" id="IPR016039">
    <property type="entry name" value="Thiolase-like"/>
</dbReference>
<dbReference type="GO" id="GO:0043041">
    <property type="term" value="P:amino acid activation for nonribosomal peptide biosynthetic process"/>
    <property type="evidence" value="ECO:0007669"/>
    <property type="project" value="UniProtKB-ARBA"/>
</dbReference>
<dbReference type="NCBIfam" id="TIGR01733">
    <property type="entry name" value="AA-adenyl-dom"/>
    <property type="match status" value="1"/>
</dbReference>
<dbReference type="InterPro" id="IPR014043">
    <property type="entry name" value="Acyl_transferase_dom"/>
</dbReference>
<feature type="domain" description="Carrier" evidence="11">
    <location>
        <begin position="2596"/>
        <end position="2670"/>
    </location>
</feature>
<dbReference type="Pfam" id="PF00109">
    <property type="entry name" value="ketoacyl-synt"/>
    <property type="match status" value="2"/>
</dbReference>
<dbReference type="Pfam" id="PF00551">
    <property type="entry name" value="Formyl_trans_N"/>
    <property type="match status" value="1"/>
</dbReference>
<dbReference type="EMBL" id="JAFREP010000006">
    <property type="protein sequence ID" value="MBO1318461.1"/>
    <property type="molecule type" value="Genomic_DNA"/>
</dbReference>
<dbReference type="Pfam" id="PF00698">
    <property type="entry name" value="Acyl_transf_1"/>
    <property type="match status" value="1"/>
</dbReference>
<dbReference type="InterPro" id="IPR049490">
    <property type="entry name" value="C883_1060-like_KR_N"/>
</dbReference>
<dbReference type="Gene3D" id="3.30.70.3290">
    <property type="match status" value="1"/>
</dbReference>
<dbReference type="Gene3D" id="1.10.1240.100">
    <property type="match status" value="1"/>
</dbReference>
<dbReference type="SUPFAM" id="SSF56801">
    <property type="entry name" value="Acetyl-CoA synthetase-like"/>
    <property type="match status" value="1"/>
</dbReference>
<dbReference type="PROSITE" id="PS52004">
    <property type="entry name" value="KS3_2"/>
    <property type="match status" value="2"/>
</dbReference>
<dbReference type="CDD" id="cd12116">
    <property type="entry name" value="A_NRPS_Ta1_like"/>
    <property type="match status" value="1"/>
</dbReference>
<name>A0A8J7QCH6_9BACT</name>
<feature type="region of interest" description="C-terminal hotdog fold" evidence="9">
    <location>
        <begin position="1938"/>
        <end position="2080"/>
    </location>
</feature>
<evidence type="ECO:0000259" key="11">
    <source>
        <dbReference type="PROSITE" id="PS50075"/>
    </source>
</evidence>
<evidence type="ECO:0000259" key="12">
    <source>
        <dbReference type="PROSITE" id="PS52004"/>
    </source>
</evidence>
<dbReference type="FunFam" id="2.30.38.10:FF:000001">
    <property type="entry name" value="Non-ribosomal peptide synthetase PvdI"/>
    <property type="match status" value="1"/>
</dbReference>
<feature type="active site" description="Proton acceptor; for dehydratase activity" evidence="9">
    <location>
        <position position="1840"/>
    </location>
</feature>
<dbReference type="InterPro" id="IPR001227">
    <property type="entry name" value="Ac_transferase_dom_sf"/>
</dbReference>
<feature type="compositionally biased region" description="Low complexity" evidence="10">
    <location>
        <begin position="2544"/>
        <end position="2559"/>
    </location>
</feature>
<dbReference type="SUPFAM" id="SSF47336">
    <property type="entry name" value="ACP-like"/>
    <property type="match status" value="2"/>
</dbReference>
<keyword evidence="7" id="KW-0175">Coiled coil</keyword>
<dbReference type="Gene3D" id="3.40.366.10">
    <property type="entry name" value="Malonyl-Coenzyme A Acyl Carrier Protein, domain 2"/>
    <property type="match status" value="1"/>
</dbReference>
<feature type="region of interest" description="Disordered" evidence="10">
    <location>
        <begin position="1121"/>
        <end position="1153"/>
    </location>
</feature>
<keyword evidence="6" id="KW-0677">Repeat</keyword>
<dbReference type="FunFam" id="3.40.50.12780:FF:000012">
    <property type="entry name" value="Non-ribosomal peptide synthetase"/>
    <property type="match status" value="1"/>
</dbReference>
<accession>A0A8J7QCH6</accession>
<dbReference type="SUPFAM" id="SSF55048">
    <property type="entry name" value="Probable ACP-binding domain of malonyl-CoA ACP transacylase"/>
    <property type="match status" value="1"/>
</dbReference>
<dbReference type="GO" id="GO:0006633">
    <property type="term" value="P:fatty acid biosynthetic process"/>
    <property type="evidence" value="ECO:0007669"/>
    <property type="project" value="InterPro"/>
</dbReference>
<dbReference type="SUPFAM" id="SSF53901">
    <property type="entry name" value="Thiolase-like"/>
    <property type="match status" value="2"/>
</dbReference>
<dbReference type="InterPro" id="IPR014030">
    <property type="entry name" value="Ketoacyl_synth_N"/>
</dbReference>
<dbReference type="InterPro" id="IPR016035">
    <property type="entry name" value="Acyl_Trfase/lysoPLipase"/>
</dbReference>
<dbReference type="FunFam" id="3.40.47.10:FF:000019">
    <property type="entry name" value="Polyketide synthase type I"/>
    <property type="match status" value="2"/>
</dbReference>
<dbReference type="SMART" id="SM00827">
    <property type="entry name" value="PKS_AT"/>
    <property type="match status" value="1"/>
</dbReference>
<feature type="region of interest" description="Disordered" evidence="10">
    <location>
        <begin position="2540"/>
        <end position="2559"/>
    </location>
</feature>
<evidence type="ECO:0000256" key="8">
    <source>
        <dbReference type="ARBA" id="ARBA00054155"/>
    </source>
</evidence>
<dbReference type="FunFam" id="3.30.300.30:FF:000010">
    <property type="entry name" value="Enterobactin synthetase component F"/>
    <property type="match status" value="1"/>
</dbReference>
<dbReference type="Pfam" id="PF08659">
    <property type="entry name" value="KR"/>
    <property type="match status" value="1"/>
</dbReference>
<dbReference type="InterPro" id="IPR000873">
    <property type="entry name" value="AMP-dep_synth/lig_dom"/>
</dbReference>
<dbReference type="RefSeq" id="WP_207858243.1">
    <property type="nucleotide sequence ID" value="NZ_JAFREP010000006.1"/>
</dbReference>
<dbReference type="GO" id="GO:0004312">
    <property type="term" value="F:fatty acid synthase activity"/>
    <property type="evidence" value="ECO:0007669"/>
    <property type="project" value="TreeGrafter"/>
</dbReference>
<dbReference type="GO" id="GO:0031177">
    <property type="term" value="F:phosphopantetheine binding"/>
    <property type="evidence" value="ECO:0007669"/>
    <property type="project" value="InterPro"/>
</dbReference>
<feature type="domain" description="Carrier" evidence="11">
    <location>
        <begin position="1039"/>
        <end position="1114"/>
    </location>
</feature>
<comment type="subcellular location">
    <subcellularLocation>
        <location evidence="1">Cytoplasm</location>
    </subcellularLocation>
</comment>
<keyword evidence="2" id="KW-0596">Phosphopantetheine</keyword>
<comment type="function">
    <text evidence="8">Involved in production of the polyketide antibiotic thailandamide.</text>
</comment>
<dbReference type="SMART" id="SM00826">
    <property type="entry name" value="PKS_DH"/>
    <property type="match status" value="1"/>
</dbReference>
<dbReference type="InterPro" id="IPR010071">
    <property type="entry name" value="AA_adenyl_dom"/>
</dbReference>
<dbReference type="InterPro" id="IPR005793">
    <property type="entry name" value="Formyl_trans_C"/>
</dbReference>
<dbReference type="Pfam" id="PF00550">
    <property type="entry name" value="PP-binding"/>
    <property type="match status" value="2"/>
</dbReference>
<dbReference type="InterPro" id="IPR009081">
    <property type="entry name" value="PP-bd_ACP"/>
</dbReference>
<feature type="compositionally biased region" description="Low complexity" evidence="10">
    <location>
        <begin position="1138"/>
        <end position="1153"/>
    </location>
</feature>
<dbReference type="PANTHER" id="PTHR43775:SF37">
    <property type="entry name" value="SI:DKEY-61P9.11"/>
    <property type="match status" value="1"/>
</dbReference>
<evidence type="ECO:0000256" key="5">
    <source>
        <dbReference type="ARBA" id="ARBA00022679"/>
    </source>
</evidence>